<dbReference type="Proteomes" id="UP000617734">
    <property type="component" value="Unassembled WGS sequence"/>
</dbReference>
<evidence type="ECO:0000313" key="2">
    <source>
        <dbReference type="Proteomes" id="UP000617734"/>
    </source>
</evidence>
<gene>
    <name evidence="1" type="ORF">GCM10018781_61210</name>
</gene>
<name>A0A919G9P4_9ACTN</name>
<reference evidence="1" key="2">
    <citation type="submission" date="2020-09" db="EMBL/GenBank/DDBJ databases">
        <authorList>
            <person name="Sun Q."/>
            <person name="Ohkuma M."/>
        </authorList>
    </citation>
    <scope>NUCLEOTIDE SEQUENCE</scope>
    <source>
        <strain evidence="1">JCM 4646</strain>
    </source>
</reference>
<protein>
    <submittedName>
        <fullName evidence="1">Uncharacterized protein</fullName>
    </submittedName>
</protein>
<keyword evidence="2" id="KW-1185">Reference proteome</keyword>
<dbReference type="EMBL" id="BNBO01000047">
    <property type="protein sequence ID" value="GHH80511.1"/>
    <property type="molecule type" value="Genomic_DNA"/>
</dbReference>
<dbReference type="AlphaFoldDB" id="A0A919G9P4"/>
<organism evidence="1 2">
    <name type="scientific">Kitasatospora indigofera</name>
    <dbReference type="NCBI Taxonomy" id="67307"/>
    <lineage>
        <taxon>Bacteria</taxon>
        <taxon>Bacillati</taxon>
        <taxon>Actinomycetota</taxon>
        <taxon>Actinomycetes</taxon>
        <taxon>Kitasatosporales</taxon>
        <taxon>Streptomycetaceae</taxon>
        <taxon>Kitasatospora</taxon>
    </lineage>
</organism>
<sequence>MKGGRAALCHPRRAGYQPRAGRPGETESGQVRTMVQEHAEQAPHPVMVCEECGGLAEWNPVGYCSWKCFDARPRDPEAAPLALAYFFNLIPPTLRHDRNP</sequence>
<evidence type="ECO:0000313" key="1">
    <source>
        <dbReference type="EMBL" id="GHH80511.1"/>
    </source>
</evidence>
<accession>A0A919G9P4</accession>
<proteinExistence type="predicted"/>
<reference evidence="1" key="1">
    <citation type="journal article" date="2014" name="Int. J. Syst. Evol. Microbiol.">
        <title>Complete genome sequence of Corynebacterium casei LMG S-19264T (=DSM 44701T), isolated from a smear-ripened cheese.</title>
        <authorList>
            <consortium name="US DOE Joint Genome Institute (JGI-PGF)"/>
            <person name="Walter F."/>
            <person name="Albersmeier A."/>
            <person name="Kalinowski J."/>
            <person name="Ruckert C."/>
        </authorList>
    </citation>
    <scope>NUCLEOTIDE SEQUENCE</scope>
    <source>
        <strain evidence="1">JCM 4646</strain>
    </source>
</reference>
<comment type="caution">
    <text evidence="1">The sequence shown here is derived from an EMBL/GenBank/DDBJ whole genome shotgun (WGS) entry which is preliminary data.</text>
</comment>